<feature type="domain" description="FACT complex subunit SPT16 N-terminal lobe" evidence="2">
    <location>
        <begin position="19"/>
        <end position="170"/>
    </location>
</feature>
<keyword evidence="1" id="KW-0805">Transcription regulation</keyword>
<keyword evidence="1" id="KW-0235">DNA replication</keyword>
<gene>
    <name evidence="3" type="ORF">MKW94_007488</name>
</gene>
<dbReference type="GO" id="GO:0006260">
    <property type="term" value="P:DNA replication"/>
    <property type="evidence" value="ECO:0007669"/>
    <property type="project" value="UniProtKB-KW"/>
</dbReference>
<comment type="caution">
    <text evidence="3">The sequence shown here is derived from an EMBL/GenBank/DDBJ whole genome shotgun (WGS) entry which is preliminary data.</text>
</comment>
<reference evidence="3" key="1">
    <citation type="submission" date="2022-03" db="EMBL/GenBank/DDBJ databases">
        <title>A functionally conserved STORR gene fusion in Papaver species that diverged 16.8 million years ago.</title>
        <authorList>
            <person name="Catania T."/>
        </authorList>
    </citation>
    <scope>NUCLEOTIDE SEQUENCE</scope>
    <source>
        <strain evidence="3">S-191538</strain>
    </source>
</reference>
<comment type="similarity">
    <text evidence="1">Belongs to the peptidase M24 family. SPT16 subfamily.</text>
</comment>
<dbReference type="InterPro" id="IPR036005">
    <property type="entry name" value="Creatinase/aminopeptidase-like"/>
</dbReference>
<dbReference type="InterPro" id="IPR029148">
    <property type="entry name" value="FACT-SPT16_Nlobe"/>
</dbReference>
<evidence type="ECO:0000313" key="4">
    <source>
        <dbReference type="Proteomes" id="UP001177140"/>
    </source>
</evidence>
<dbReference type="Gene3D" id="3.40.350.10">
    <property type="entry name" value="Creatinase/prolidase N-terminal domain"/>
    <property type="match status" value="1"/>
</dbReference>
<evidence type="ECO:0000256" key="1">
    <source>
        <dbReference type="RuleBase" id="RU367052"/>
    </source>
</evidence>
<evidence type="ECO:0000313" key="3">
    <source>
        <dbReference type="EMBL" id="MCL7024190.1"/>
    </source>
</evidence>
<dbReference type="InterPro" id="IPR040258">
    <property type="entry name" value="Spt16"/>
</dbReference>
<comment type="subunit">
    <text evidence="1">Component of the FACT complex.</text>
</comment>
<dbReference type="GO" id="GO:0006281">
    <property type="term" value="P:DNA repair"/>
    <property type="evidence" value="ECO:0007669"/>
    <property type="project" value="UniProtKB-UniRule"/>
</dbReference>
<organism evidence="3 4">
    <name type="scientific">Papaver nudicaule</name>
    <name type="common">Iceland poppy</name>
    <dbReference type="NCBI Taxonomy" id="74823"/>
    <lineage>
        <taxon>Eukaryota</taxon>
        <taxon>Viridiplantae</taxon>
        <taxon>Streptophyta</taxon>
        <taxon>Embryophyta</taxon>
        <taxon>Tracheophyta</taxon>
        <taxon>Spermatophyta</taxon>
        <taxon>Magnoliopsida</taxon>
        <taxon>Ranunculales</taxon>
        <taxon>Papaveraceae</taxon>
        <taxon>Papaveroideae</taxon>
        <taxon>Papaver</taxon>
    </lineage>
</organism>
<dbReference type="SMART" id="SM01285">
    <property type="entry name" value="FACT-Spt16_Nlob"/>
    <property type="match status" value="1"/>
</dbReference>
<dbReference type="GO" id="GO:0031491">
    <property type="term" value="F:nucleosome binding"/>
    <property type="evidence" value="ECO:0007669"/>
    <property type="project" value="TreeGrafter"/>
</dbReference>
<dbReference type="GO" id="GO:0035101">
    <property type="term" value="C:FACT complex"/>
    <property type="evidence" value="ECO:0007669"/>
    <property type="project" value="UniProtKB-UniRule"/>
</dbReference>
<keyword evidence="1" id="KW-0227">DNA damage</keyword>
<evidence type="ECO:0000259" key="2">
    <source>
        <dbReference type="SMART" id="SM01285"/>
    </source>
</evidence>
<proteinExistence type="inferred from homology"/>
<dbReference type="FunFam" id="3.90.230.10:FF:000005">
    <property type="entry name" value="FACT complex subunit spt16"/>
    <property type="match status" value="1"/>
</dbReference>
<protein>
    <recommendedName>
        <fullName evidence="1">FACT complex subunit</fullName>
    </recommendedName>
</protein>
<keyword evidence="1" id="KW-0158">Chromosome</keyword>
<dbReference type="PANTHER" id="PTHR13980">
    <property type="entry name" value="CDC68 RELATED"/>
    <property type="match status" value="1"/>
</dbReference>
<dbReference type="Proteomes" id="UP001177140">
    <property type="component" value="Unassembled WGS sequence"/>
</dbReference>
<dbReference type="Gene3D" id="3.90.230.10">
    <property type="entry name" value="Creatinase/methionine aminopeptidase superfamily"/>
    <property type="match status" value="1"/>
</dbReference>
<dbReference type="EMBL" id="JAJJMA010031543">
    <property type="protein sequence ID" value="MCL7024190.1"/>
    <property type="molecule type" value="Genomic_DNA"/>
</dbReference>
<accession>A0AA41RWD9</accession>
<keyword evidence="4" id="KW-1185">Reference proteome</keyword>
<dbReference type="InterPro" id="IPR000994">
    <property type="entry name" value="Pept_M24"/>
</dbReference>
<keyword evidence="1" id="KW-0539">Nucleus</keyword>
<dbReference type="AlphaFoldDB" id="A0AA41RWD9"/>
<name>A0AA41RWD9_PAPNU</name>
<dbReference type="SUPFAM" id="SSF55920">
    <property type="entry name" value="Creatinase/aminopeptidase"/>
    <property type="match status" value="1"/>
</dbReference>
<dbReference type="PANTHER" id="PTHR13980:SF15">
    <property type="entry name" value="FACT COMPLEX SUBUNIT SPT16"/>
    <property type="match status" value="1"/>
</dbReference>
<dbReference type="Pfam" id="PF14826">
    <property type="entry name" value="FACT-Spt16_Nlob"/>
    <property type="match status" value="1"/>
</dbReference>
<comment type="function">
    <text evidence="1">Component of the FACT complex, a general chromatin factor that acts to reorganize nucleosomes. The FACT complex is involved in multiple processes that require DNA as a template such as mRNA elongation, DNA replication and DNA repair. During transcription elongation the FACT complex acts as a histone chaperone that both destabilizes and restores nucleosomal structure. It facilitates the passage of RNA polymerase II and transcription by promoting the dissociation of one histone H2A-H2B dimer from the nucleosome, then subsequently promotes the reestablishment of the nucleosome following the passage of RNA polymerase II.</text>
</comment>
<sequence>MVIFGSPMVASGKGITYTVDLENFSKRLKAFYSHWKKNKTDFWGASDAIVIATPSSFGYLHYLKSSALNMWLFGLEFPEIIMVFMDKQIHFLCCQKKASLLKEVKSSTKDNVGAETVMHVKGKFEDGAALIEYILQAISKSSVFEGHMLELWSDNLETSNFQLVDVSNGFSELFTVKDNTEINNVKKAALVSSSVMRKFVVPMLEKIIDEEKKVTHWSLMEDTEKALMEPAKVKLHLNGDNVYICYAPIFQNGGEFDLRPTASSNDENLYYDSAGVIICAIGAKYNGYCSNSAMQSKAYGVLLKAHEAAIGALKAGSMVSAPYEAALAVIKKDGPELVPNLAKTAGAGIGLEFRESGLILNAKNDRILKTGMVFNVSLGFQNLQAQTNNPKTEKYSLLLGDTVIVKENVPEVATMISSKAVKDVAYSFNEDD</sequence>
<keyword evidence="1" id="KW-0804">Transcription</keyword>
<dbReference type="InterPro" id="IPR029149">
    <property type="entry name" value="Creatin/AminoP/Spt16_N"/>
</dbReference>
<dbReference type="GO" id="GO:0006368">
    <property type="term" value="P:transcription elongation by RNA polymerase II"/>
    <property type="evidence" value="ECO:0007669"/>
    <property type="project" value="TreeGrafter"/>
</dbReference>
<dbReference type="Pfam" id="PF00557">
    <property type="entry name" value="Peptidase_M24"/>
    <property type="match status" value="1"/>
</dbReference>
<keyword evidence="1" id="KW-0234">DNA repair</keyword>
<comment type="subcellular location">
    <subcellularLocation>
        <location evidence="1">Nucleus</location>
    </subcellularLocation>
    <subcellularLocation>
        <location evidence="1">Chromosome</location>
    </subcellularLocation>
</comment>